<dbReference type="RefSeq" id="WP_255918608.1">
    <property type="nucleotide sequence ID" value="NZ_JANFNG010000002.1"/>
</dbReference>
<dbReference type="CDD" id="cd00102">
    <property type="entry name" value="IPT"/>
    <property type="match status" value="1"/>
</dbReference>
<proteinExistence type="predicted"/>
<dbReference type="InterPro" id="IPR014756">
    <property type="entry name" value="Ig_E-set"/>
</dbReference>
<evidence type="ECO:0000313" key="3">
    <source>
        <dbReference type="Proteomes" id="UP001057702"/>
    </source>
</evidence>
<feature type="domain" description="IPT/TIG" evidence="1">
    <location>
        <begin position="54"/>
        <end position="118"/>
    </location>
</feature>
<reference evidence="2" key="1">
    <citation type="submission" date="2022-06" db="EMBL/GenBank/DDBJ databases">
        <title>Draft genome sequence of Streptomyces sp. RB6PN25 isolated from peat swamp forest in Thailand.</title>
        <authorList>
            <person name="Duangmal K."/>
            <person name="Klaysubun C."/>
        </authorList>
    </citation>
    <scope>NUCLEOTIDE SEQUENCE</scope>
    <source>
        <strain evidence="2">RB6PN25</strain>
    </source>
</reference>
<comment type="caution">
    <text evidence="2">The sequence shown here is derived from an EMBL/GenBank/DDBJ whole genome shotgun (WGS) entry which is preliminary data.</text>
</comment>
<dbReference type="SUPFAM" id="SSF81296">
    <property type="entry name" value="E set domains"/>
    <property type="match status" value="1"/>
</dbReference>
<dbReference type="InterPro" id="IPR002909">
    <property type="entry name" value="IPT_dom"/>
</dbReference>
<dbReference type="EMBL" id="JANFNG010000002">
    <property type="protein sequence ID" value="MCQ4079739.1"/>
    <property type="molecule type" value="Genomic_DNA"/>
</dbReference>
<organism evidence="2 3">
    <name type="scientific">Streptomyces humicola</name>
    <dbReference type="NCBI Taxonomy" id="2953240"/>
    <lineage>
        <taxon>Bacteria</taxon>
        <taxon>Bacillati</taxon>
        <taxon>Actinomycetota</taxon>
        <taxon>Actinomycetes</taxon>
        <taxon>Kitasatosporales</taxon>
        <taxon>Streptomycetaceae</taxon>
        <taxon>Streptomyces</taxon>
    </lineage>
</organism>
<keyword evidence="3" id="KW-1185">Reference proteome</keyword>
<evidence type="ECO:0000259" key="1">
    <source>
        <dbReference type="Pfam" id="PF01833"/>
    </source>
</evidence>
<dbReference type="Gene3D" id="2.60.40.10">
    <property type="entry name" value="Immunoglobulins"/>
    <property type="match status" value="1"/>
</dbReference>
<protein>
    <submittedName>
        <fullName evidence="2">IPT/TIG domain-containing protein</fullName>
    </submittedName>
</protein>
<dbReference type="InterPro" id="IPR013783">
    <property type="entry name" value="Ig-like_fold"/>
</dbReference>
<gene>
    <name evidence="2" type="ORF">NGB36_03795</name>
</gene>
<name>A0ABT1PPY4_9ACTN</name>
<accession>A0ABT1PPY4</accession>
<sequence length="218" mass="21619">MLELAGDGFIEPPPEAATSRLLQRLWHTICGFSSTAKTTAGTSNAVAYLYVAAPVVTGVDPGMGPTAGENTVTINGTNLSTASAVSFGPNPATNITVVSNSQLTVTAPGGTASLVGVRTGNRAHIAPVCVGRAHIVAASAQGPMALGSGLVGPIASAASSLVAAFGDPDRRIVGSLTICGSRVAPGSGQVVLCGLTEAQQHLIRAAHAAVSQEAENSP</sequence>
<evidence type="ECO:0000313" key="2">
    <source>
        <dbReference type="EMBL" id="MCQ4079739.1"/>
    </source>
</evidence>
<dbReference type="Proteomes" id="UP001057702">
    <property type="component" value="Unassembled WGS sequence"/>
</dbReference>
<dbReference type="Pfam" id="PF01833">
    <property type="entry name" value="TIG"/>
    <property type="match status" value="1"/>
</dbReference>